<dbReference type="Proteomes" id="UP000838100">
    <property type="component" value="Unassembled WGS sequence"/>
</dbReference>
<dbReference type="Gene3D" id="1.10.357.10">
    <property type="entry name" value="Tetracycline Repressor, domain 2"/>
    <property type="match status" value="1"/>
</dbReference>
<organism evidence="4 5">
    <name type="scientific">Sinobacterium norvegicum</name>
    <dbReference type="NCBI Taxonomy" id="1641715"/>
    <lineage>
        <taxon>Bacteria</taxon>
        <taxon>Pseudomonadati</taxon>
        <taxon>Pseudomonadota</taxon>
        <taxon>Gammaproteobacteria</taxon>
        <taxon>Cellvibrionales</taxon>
        <taxon>Spongiibacteraceae</taxon>
        <taxon>Sinobacterium</taxon>
    </lineage>
</organism>
<reference evidence="4" key="1">
    <citation type="submission" date="2021-12" db="EMBL/GenBank/DDBJ databases">
        <authorList>
            <person name="Rodrigo-Torres L."/>
            <person name="Arahal R. D."/>
            <person name="Lucena T."/>
        </authorList>
    </citation>
    <scope>NUCLEOTIDE SEQUENCE</scope>
    <source>
        <strain evidence="4">CECT 8267</strain>
    </source>
</reference>
<evidence type="ECO:0000256" key="2">
    <source>
        <dbReference type="PROSITE-ProRule" id="PRU00335"/>
    </source>
</evidence>
<keyword evidence="1 2" id="KW-0238">DNA-binding</keyword>
<evidence type="ECO:0000313" key="4">
    <source>
        <dbReference type="EMBL" id="CAH0991712.1"/>
    </source>
</evidence>
<evidence type="ECO:0000313" key="5">
    <source>
        <dbReference type="Proteomes" id="UP000838100"/>
    </source>
</evidence>
<keyword evidence="5" id="KW-1185">Reference proteome</keyword>
<accession>A0ABM9AET4</accession>
<dbReference type="InterPro" id="IPR001647">
    <property type="entry name" value="HTH_TetR"/>
</dbReference>
<dbReference type="InterPro" id="IPR009057">
    <property type="entry name" value="Homeodomain-like_sf"/>
</dbReference>
<evidence type="ECO:0000259" key="3">
    <source>
        <dbReference type="PROSITE" id="PS50977"/>
    </source>
</evidence>
<feature type="DNA-binding region" description="H-T-H motif" evidence="2">
    <location>
        <begin position="29"/>
        <end position="48"/>
    </location>
</feature>
<gene>
    <name evidence="4" type="ORF">SIN8267_01826</name>
</gene>
<comment type="caution">
    <text evidence="4">The sequence shown here is derived from an EMBL/GenBank/DDBJ whole genome shotgun (WGS) entry which is preliminary data.</text>
</comment>
<dbReference type="EMBL" id="CAKLPX010000002">
    <property type="protein sequence ID" value="CAH0991712.1"/>
    <property type="molecule type" value="Genomic_DNA"/>
</dbReference>
<dbReference type="PROSITE" id="PS50977">
    <property type="entry name" value="HTH_TETR_2"/>
    <property type="match status" value="1"/>
</dbReference>
<protein>
    <recommendedName>
        <fullName evidence="3">HTH tetR-type domain-containing protein</fullName>
    </recommendedName>
</protein>
<sequence>MASTRTDSTRNKIFDAAISCYAEADASPTIEQILAIAGVGRTTFYRHFSNLEDVIGQAVVRDLESLMSRVESEVGYYPEVEDKIVEGMMFCLRELPRHPVIRLIYTDSTAMMFNRIGTYEDSFNQLGARNSELVYNLAKEQGKIREGVELSDFVEWCTRVLLSFLMTPSQYHNDTIRMRQTLKNFLVPALIVQ</sequence>
<proteinExistence type="predicted"/>
<evidence type="ECO:0000256" key="1">
    <source>
        <dbReference type="ARBA" id="ARBA00023125"/>
    </source>
</evidence>
<dbReference type="SUPFAM" id="SSF46689">
    <property type="entry name" value="Homeodomain-like"/>
    <property type="match status" value="1"/>
</dbReference>
<feature type="domain" description="HTH tetR-type" evidence="3">
    <location>
        <begin position="7"/>
        <end position="66"/>
    </location>
</feature>
<dbReference type="RefSeq" id="WP_237444414.1">
    <property type="nucleotide sequence ID" value="NZ_CAKLPX010000002.1"/>
</dbReference>
<name>A0ABM9AET4_9GAMM</name>